<evidence type="ECO:0000313" key="3">
    <source>
        <dbReference type="Proteomes" id="UP001059617"/>
    </source>
</evidence>
<name>A0ABY5VPH6_9ACTN</name>
<dbReference type="Gene3D" id="1.20.1260.10">
    <property type="match status" value="1"/>
</dbReference>
<reference evidence="2" key="1">
    <citation type="submission" date="2021-04" db="EMBL/GenBank/DDBJ databases">
        <authorList>
            <person name="Hartkoorn R.C."/>
            <person name="Beaudoing E."/>
            <person name="Hot D."/>
        </authorList>
    </citation>
    <scope>NUCLEOTIDE SEQUENCE</scope>
    <source>
        <strain evidence="2">NRRL B-16292</strain>
    </source>
</reference>
<keyword evidence="1" id="KW-0812">Transmembrane</keyword>
<protein>
    <submittedName>
        <fullName evidence="2">DUF305 domain-containing protein</fullName>
    </submittedName>
</protein>
<dbReference type="RefSeq" id="WP_259856017.1">
    <property type="nucleotide sequence ID" value="NZ_CP073720.1"/>
</dbReference>
<dbReference type="InterPro" id="IPR012347">
    <property type="entry name" value="Ferritin-like"/>
</dbReference>
<keyword evidence="3" id="KW-1185">Reference proteome</keyword>
<reference evidence="2" key="2">
    <citation type="submission" date="2022-09" db="EMBL/GenBank/DDBJ databases">
        <title>Biosynthetic gene clusters of Dactylosporangioum fulvum.</title>
        <authorList>
            <person name="Caradec T."/>
        </authorList>
    </citation>
    <scope>NUCLEOTIDE SEQUENCE</scope>
    <source>
        <strain evidence="2">NRRL B-16292</strain>
    </source>
</reference>
<proteinExistence type="predicted"/>
<dbReference type="EMBL" id="CP073720">
    <property type="protein sequence ID" value="UWP78689.1"/>
    <property type="molecule type" value="Genomic_DNA"/>
</dbReference>
<keyword evidence="1" id="KW-0472">Membrane</keyword>
<evidence type="ECO:0000256" key="1">
    <source>
        <dbReference type="SAM" id="Phobius"/>
    </source>
</evidence>
<evidence type="ECO:0000313" key="2">
    <source>
        <dbReference type="EMBL" id="UWP78689.1"/>
    </source>
</evidence>
<gene>
    <name evidence="2" type="ORF">Dfulv_26310</name>
</gene>
<keyword evidence="1" id="KW-1133">Transmembrane helix</keyword>
<feature type="transmembrane region" description="Helical" evidence="1">
    <location>
        <begin position="24"/>
        <end position="46"/>
    </location>
</feature>
<organism evidence="2 3">
    <name type="scientific">Dactylosporangium fulvum</name>
    <dbReference type="NCBI Taxonomy" id="53359"/>
    <lineage>
        <taxon>Bacteria</taxon>
        <taxon>Bacillati</taxon>
        <taxon>Actinomycetota</taxon>
        <taxon>Actinomycetes</taxon>
        <taxon>Micromonosporales</taxon>
        <taxon>Micromonosporaceae</taxon>
        <taxon>Dactylosporangium</taxon>
    </lineage>
</organism>
<accession>A0ABY5VPH6</accession>
<dbReference type="Proteomes" id="UP001059617">
    <property type="component" value="Chromosome"/>
</dbReference>
<sequence length="211" mass="21027">MTTVPTPDPGRPGRDATPAVSTDIWRRAGAVAVVLVAAIVVVVLWARPAHEPAPPGAAASSAPAPVSSLNPTDVAFLQLMISLDNSALPLFEILAADPALATLAGTGADGHRAELAALRAALTAGGAVEDPGLHAGHDLPGMVVDADLAAVRGVPAGQRSAKALEVLREHLTGTTALATNEGKAGADPATKAAAAQILDAHTKLLSSLPAM</sequence>